<dbReference type="GO" id="GO:0046503">
    <property type="term" value="P:glycerolipid catabolic process"/>
    <property type="evidence" value="ECO:0007669"/>
    <property type="project" value="TreeGrafter"/>
</dbReference>
<gene>
    <name evidence="2" type="ORF">S40285_02592</name>
</gene>
<evidence type="ECO:0000313" key="3">
    <source>
        <dbReference type="Proteomes" id="UP000028524"/>
    </source>
</evidence>
<dbReference type="InParanoid" id="A0A084QVW3"/>
<dbReference type="PANTHER" id="PTHR43433">
    <property type="entry name" value="HYDROLASE, ALPHA/BETA FOLD FAMILY PROTEIN"/>
    <property type="match status" value="1"/>
</dbReference>
<name>A0A084QVW3_STAC4</name>
<dbReference type="EMBL" id="KL660000">
    <property type="protein sequence ID" value="KFA68098.1"/>
    <property type="molecule type" value="Genomic_DNA"/>
</dbReference>
<dbReference type="STRING" id="1283841.A0A084QVW3"/>
<protein>
    <recommendedName>
        <fullName evidence="1">AB hydrolase-1 domain-containing protein</fullName>
    </recommendedName>
</protein>
<dbReference type="SUPFAM" id="SSF53474">
    <property type="entry name" value="alpha/beta-Hydrolases"/>
    <property type="match status" value="1"/>
</dbReference>
<dbReference type="PANTHER" id="PTHR43433:SF5">
    <property type="entry name" value="AB HYDROLASE-1 DOMAIN-CONTAINING PROTEIN"/>
    <property type="match status" value="1"/>
</dbReference>
<dbReference type="Pfam" id="PF00561">
    <property type="entry name" value="Abhydrolase_1"/>
    <property type="match status" value="1"/>
</dbReference>
<dbReference type="AlphaFoldDB" id="A0A084QVW3"/>
<dbReference type="GO" id="GO:0004806">
    <property type="term" value="F:triacylglycerol lipase activity"/>
    <property type="evidence" value="ECO:0007669"/>
    <property type="project" value="TreeGrafter"/>
</dbReference>
<dbReference type="InterPro" id="IPR050471">
    <property type="entry name" value="AB_hydrolase"/>
</dbReference>
<dbReference type="OMA" id="INFMEDL"/>
<proteinExistence type="predicted"/>
<dbReference type="OrthoDB" id="408373at2759"/>
<organism evidence="2 3">
    <name type="scientific">Stachybotrys chlorohalonatus (strain IBT 40285)</name>
    <dbReference type="NCBI Taxonomy" id="1283841"/>
    <lineage>
        <taxon>Eukaryota</taxon>
        <taxon>Fungi</taxon>
        <taxon>Dikarya</taxon>
        <taxon>Ascomycota</taxon>
        <taxon>Pezizomycotina</taxon>
        <taxon>Sordariomycetes</taxon>
        <taxon>Hypocreomycetidae</taxon>
        <taxon>Hypocreales</taxon>
        <taxon>Stachybotryaceae</taxon>
        <taxon>Stachybotrys</taxon>
    </lineage>
</organism>
<evidence type="ECO:0000313" key="2">
    <source>
        <dbReference type="EMBL" id="KFA68098.1"/>
    </source>
</evidence>
<dbReference type="Proteomes" id="UP000028524">
    <property type="component" value="Unassembled WGS sequence"/>
</dbReference>
<accession>A0A084QVW3</accession>
<dbReference type="InterPro" id="IPR029058">
    <property type="entry name" value="AB_hydrolase_fold"/>
</dbReference>
<feature type="domain" description="AB hydrolase-1" evidence="1">
    <location>
        <begin position="26"/>
        <end position="144"/>
    </location>
</feature>
<dbReference type="HOGENOM" id="CLU_083329_0_0_1"/>
<reference evidence="2 3" key="1">
    <citation type="journal article" date="2014" name="BMC Genomics">
        <title>Comparative genome sequencing reveals chemotype-specific gene clusters in the toxigenic black mold Stachybotrys.</title>
        <authorList>
            <person name="Semeiks J."/>
            <person name="Borek D."/>
            <person name="Otwinowski Z."/>
            <person name="Grishin N.V."/>
        </authorList>
    </citation>
    <scope>NUCLEOTIDE SEQUENCE [LARGE SCALE GENOMIC DNA]</scope>
    <source>
        <strain evidence="2 3">IBT 40285</strain>
    </source>
</reference>
<dbReference type="InterPro" id="IPR000073">
    <property type="entry name" value="AB_hydrolase_1"/>
</dbReference>
<sequence>MAFNPTKTVVHNEGCDLHYWYQGKGPLVFFIPGGNGHGRQYNPIITALSDRFTCATFDRRGMSASKVAVNKRLNPGQQARDIVTIVKDMGFDKGIFFGSSLGGKLGYVLAIDYPEVIEHLIVHEAPIIDLLPNHSEFFEWFLHTLEVRDTQGWEAAVPIFLGKFVGFARTPEELAVRPRAQPERENDVNFYANEIEIATMYSPNLHAIKENGTSVGIMRGERSGNAFYAVSTYGQAQILGCPRLDVPGHHLGFESEVDAFVPHFYKMLDILEARKTERK</sequence>
<keyword evidence="3" id="KW-1185">Reference proteome</keyword>
<evidence type="ECO:0000259" key="1">
    <source>
        <dbReference type="Pfam" id="PF00561"/>
    </source>
</evidence>
<dbReference type="Gene3D" id="3.40.50.1820">
    <property type="entry name" value="alpha/beta hydrolase"/>
    <property type="match status" value="1"/>
</dbReference>